<keyword evidence="3" id="KW-1185">Reference proteome</keyword>
<sequence length="204" mass="23029">MCSVECLRLHPGLPILFFFTGFDVLFTSAFLCQKNNPTDIKDDVLFKEQEKRDQRHFGCFCLSLREEYESEKEDKDTGKRSLSCQLPTCPLSSGLYIIPYLISISLSLSLSLSLSIYLSISLSISISLSLSLHTILYLSFSVCLSLSPSLSLPLSLSLSVYVSLSLLSSPSKIDFFCCSLLLTFPVFKSRFHHRYSKRFIVPFS</sequence>
<protein>
    <submittedName>
        <fullName evidence="2">Uncharacterized protein</fullName>
    </submittedName>
</protein>
<feature type="transmembrane region" description="Helical" evidence="1">
    <location>
        <begin position="116"/>
        <end position="138"/>
    </location>
</feature>
<evidence type="ECO:0000256" key="1">
    <source>
        <dbReference type="SAM" id="Phobius"/>
    </source>
</evidence>
<dbReference type="EMBL" id="CAHIKZ030000247">
    <property type="protein sequence ID" value="CAE1163435.1"/>
    <property type="molecule type" value="Genomic_DNA"/>
</dbReference>
<dbReference type="Proteomes" id="UP000597762">
    <property type="component" value="Unassembled WGS sequence"/>
</dbReference>
<dbReference type="PANTHER" id="PTHR45598">
    <property type="entry name" value="PROTEIN CBG11839-RELATED"/>
    <property type="match status" value="1"/>
</dbReference>
<dbReference type="AlphaFoldDB" id="A0A812B094"/>
<keyword evidence="1" id="KW-0472">Membrane</keyword>
<name>A0A812B094_ACAPH</name>
<comment type="caution">
    <text evidence="2">The sequence shown here is derived from an EMBL/GenBank/DDBJ whole genome shotgun (WGS) entry which is preliminary data.</text>
</comment>
<keyword evidence="1" id="KW-1133">Transmembrane helix</keyword>
<feature type="transmembrane region" description="Helical" evidence="1">
    <location>
        <begin position="173"/>
        <end position="191"/>
    </location>
</feature>
<evidence type="ECO:0000313" key="2">
    <source>
        <dbReference type="EMBL" id="CAE1163435.1"/>
    </source>
</evidence>
<feature type="transmembrane region" description="Helical" evidence="1">
    <location>
        <begin position="12"/>
        <end position="32"/>
    </location>
</feature>
<dbReference type="PANTHER" id="PTHR45598:SF1">
    <property type="entry name" value="4FE-4S FERREDOXIN-TYPE DOMAIN-CONTAINING PROTEIN"/>
    <property type="match status" value="1"/>
</dbReference>
<evidence type="ECO:0000313" key="3">
    <source>
        <dbReference type="Proteomes" id="UP000597762"/>
    </source>
</evidence>
<organism evidence="2 3">
    <name type="scientific">Acanthosepion pharaonis</name>
    <name type="common">Pharaoh cuttlefish</name>
    <name type="synonym">Sepia pharaonis</name>
    <dbReference type="NCBI Taxonomy" id="158019"/>
    <lineage>
        <taxon>Eukaryota</taxon>
        <taxon>Metazoa</taxon>
        <taxon>Spiralia</taxon>
        <taxon>Lophotrochozoa</taxon>
        <taxon>Mollusca</taxon>
        <taxon>Cephalopoda</taxon>
        <taxon>Coleoidea</taxon>
        <taxon>Decapodiformes</taxon>
        <taxon>Sepiida</taxon>
        <taxon>Sepiina</taxon>
        <taxon>Sepiidae</taxon>
        <taxon>Acanthosepion</taxon>
    </lineage>
</organism>
<proteinExistence type="predicted"/>
<keyword evidence="1" id="KW-0812">Transmembrane</keyword>
<reference evidence="2" key="1">
    <citation type="submission" date="2021-01" db="EMBL/GenBank/DDBJ databases">
        <authorList>
            <person name="Li R."/>
            <person name="Bekaert M."/>
        </authorList>
    </citation>
    <scope>NUCLEOTIDE SEQUENCE</scope>
    <source>
        <strain evidence="2">Farmed</strain>
    </source>
</reference>
<gene>
    <name evidence="2" type="ORF">SPHA_7693</name>
</gene>
<feature type="transmembrane region" description="Helical" evidence="1">
    <location>
        <begin position="89"/>
        <end position="110"/>
    </location>
</feature>
<accession>A0A812B094</accession>